<accession>A0A0B5AWE2</accession>
<dbReference type="EMBL" id="CP009417">
    <property type="protein sequence ID" value="AJD93047.1"/>
    <property type="molecule type" value="Genomic_DNA"/>
</dbReference>
<keyword evidence="2" id="KW-0614">Plasmid</keyword>
<evidence type="ECO:0000256" key="1">
    <source>
        <dbReference type="SAM" id="Coils"/>
    </source>
</evidence>
<dbReference type="BioCyc" id="JESP1508404:G14D9-13013-MONOMER"/>
<evidence type="ECO:0000313" key="2">
    <source>
        <dbReference type="EMBL" id="AJD93047.1"/>
    </source>
</evidence>
<reference evidence="2 3" key="1">
    <citation type="submission" date="2014-08" db="EMBL/GenBank/DDBJ databases">
        <title>Complete genome of a marine bacteria Jeotgalibacillus malaysiensis.</title>
        <authorList>
            <person name="Yaakop A.S."/>
            <person name="Chan K.-G."/>
            <person name="Goh K.M."/>
        </authorList>
    </citation>
    <scope>NUCLEOTIDE SEQUENCE [LARGE SCALE GENOMIC DNA]</scope>
    <source>
        <strain evidence="2 3">D5</strain>
        <plasmid evidence="3">Plasmid</plasmid>
    </source>
</reference>
<dbReference type="HOGENOM" id="CLU_2508279_0_0_9"/>
<dbReference type="AlphaFoldDB" id="A0A0B5AWE2"/>
<feature type="coiled-coil region" evidence="1">
    <location>
        <begin position="2"/>
        <end position="29"/>
    </location>
</feature>
<sequence>MEKHYEDKIQKLTNELEETKKILEIYKKNKSDIFIGAKIIDLDSGLKMEVVNLKNGSNDFEAKRVDGLGYGRGYHYIVPNWKLDQ</sequence>
<protein>
    <submittedName>
        <fullName evidence="2">Uncharacterized protein</fullName>
    </submittedName>
</protein>
<geneLocation type="plasmid" evidence="3"/>
<dbReference type="Proteomes" id="UP000031449">
    <property type="component" value="Plasmid unnamed"/>
</dbReference>
<name>A0A0B5AWE2_9BACL</name>
<proteinExistence type="predicted"/>
<evidence type="ECO:0000313" key="3">
    <source>
        <dbReference type="Proteomes" id="UP000031449"/>
    </source>
</evidence>
<organism evidence="2 3">
    <name type="scientific">Jeotgalibacillus malaysiensis</name>
    <dbReference type="NCBI Taxonomy" id="1508404"/>
    <lineage>
        <taxon>Bacteria</taxon>
        <taxon>Bacillati</taxon>
        <taxon>Bacillota</taxon>
        <taxon>Bacilli</taxon>
        <taxon>Bacillales</taxon>
        <taxon>Caryophanaceae</taxon>
        <taxon>Jeotgalibacillus</taxon>
    </lineage>
</organism>
<dbReference type="KEGG" id="jeo:JMA_37290"/>
<gene>
    <name evidence="2" type="ORF">JMA_37290</name>
</gene>
<keyword evidence="1" id="KW-0175">Coiled coil</keyword>
<keyword evidence="3" id="KW-1185">Reference proteome</keyword>